<keyword evidence="2" id="KW-0732">Signal</keyword>
<dbReference type="EMBL" id="QNRR01000005">
    <property type="protein sequence ID" value="RBP43631.1"/>
    <property type="molecule type" value="Genomic_DNA"/>
</dbReference>
<feature type="chain" id="PRO_5016578433" evidence="2">
    <location>
        <begin position="21"/>
        <end position="292"/>
    </location>
</feature>
<comment type="caution">
    <text evidence="4">The sequence shown here is derived from an EMBL/GenBank/DDBJ whole genome shotgun (WGS) entry which is preliminary data.</text>
</comment>
<accession>A0A366HN35</accession>
<reference evidence="4 5" key="1">
    <citation type="submission" date="2018-06" db="EMBL/GenBank/DDBJ databases">
        <title>Genomic Encyclopedia of Type Strains, Phase IV (KMG-IV): sequencing the most valuable type-strain genomes for metagenomic binning, comparative biology and taxonomic classification.</title>
        <authorList>
            <person name="Goeker M."/>
        </authorList>
    </citation>
    <scope>NUCLEOTIDE SEQUENCE [LARGE SCALE GENOMIC DNA]</scope>
    <source>
        <strain evidence="4 5">DSM 25532</strain>
    </source>
</reference>
<name>A0A366HN35_9BACT</name>
<dbReference type="AlphaFoldDB" id="A0A366HN35"/>
<evidence type="ECO:0000259" key="3">
    <source>
        <dbReference type="Pfam" id="PF20434"/>
    </source>
</evidence>
<dbReference type="PANTHER" id="PTHR48081">
    <property type="entry name" value="AB HYDROLASE SUPERFAMILY PROTEIN C4A8.06C"/>
    <property type="match status" value="1"/>
</dbReference>
<evidence type="ECO:0000256" key="2">
    <source>
        <dbReference type="SAM" id="SignalP"/>
    </source>
</evidence>
<organism evidence="4 5">
    <name type="scientific">Roseimicrobium gellanilyticum</name>
    <dbReference type="NCBI Taxonomy" id="748857"/>
    <lineage>
        <taxon>Bacteria</taxon>
        <taxon>Pseudomonadati</taxon>
        <taxon>Verrucomicrobiota</taxon>
        <taxon>Verrucomicrobiia</taxon>
        <taxon>Verrucomicrobiales</taxon>
        <taxon>Verrucomicrobiaceae</taxon>
        <taxon>Roseimicrobium</taxon>
    </lineage>
</organism>
<dbReference type="GO" id="GO:0016787">
    <property type="term" value="F:hydrolase activity"/>
    <property type="evidence" value="ECO:0007669"/>
    <property type="project" value="UniProtKB-KW"/>
</dbReference>
<evidence type="ECO:0000313" key="5">
    <source>
        <dbReference type="Proteomes" id="UP000253426"/>
    </source>
</evidence>
<keyword evidence="5" id="KW-1185">Reference proteome</keyword>
<protein>
    <submittedName>
        <fullName evidence="4">Acetyl esterase/lipase</fullName>
    </submittedName>
</protein>
<dbReference type="RefSeq" id="WP_211325560.1">
    <property type="nucleotide sequence ID" value="NZ_QNRR01000005.1"/>
</dbReference>
<evidence type="ECO:0000256" key="1">
    <source>
        <dbReference type="ARBA" id="ARBA00022801"/>
    </source>
</evidence>
<feature type="signal peptide" evidence="2">
    <location>
        <begin position="1"/>
        <end position="20"/>
    </location>
</feature>
<dbReference type="InterPro" id="IPR050300">
    <property type="entry name" value="GDXG_lipolytic_enzyme"/>
</dbReference>
<proteinExistence type="predicted"/>
<dbReference type="Gene3D" id="3.40.50.1820">
    <property type="entry name" value="alpha/beta hydrolase"/>
    <property type="match status" value="1"/>
</dbReference>
<dbReference type="SUPFAM" id="SSF53474">
    <property type="entry name" value="alpha/beta-Hydrolases"/>
    <property type="match status" value="1"/>
</dbReference>
<gene>
    <name evidence="4" type="ORF">DES53_10529</name>
</gene>
<evidence type="ECO:0000313" key="4">
    <source>
        <dbReference type="EMBL" id="RBP43631.1"/>
    </source>
</evidence>
<dbReference type="PANTHER" id="PTHR48081:SF33">
    <property type="entry name" value="KYNURENINE FORMAMIDASE"/>
    <property type="match status" value="1"/>
</dbReference>
<dbReference type="InterPro" id="IPR029058">
    <property type="entry name" value="AB_hydrolase_fold"/>
</dbReference>
<keyword evidence="1" id="KW-0378">Hydrolase</keyword>
<feature type="domain" description="BD-FAE-like" evidence="3">
    <location>
        <begin position="44"/>
        <end position="238"/>
    </location>
</feature>
<dbReference type="Pfam" id="PF20434">
    <property type="entry name" value="BD-FAE"/>
    <property type="match status" value="1"/>
</dbReference>
<sequence length="292" mass="31372">MKTLALSFLQWSVITGTMFAAEATPVPVKKDIPYADPPLERQVLDVYAPAGAKDLPVVVWIHGGGWQTGDKSSVQEKPKAFVAKGFVFVSVNYRLLPQVAMGDIIRDVAKSVGWVHKHIAEHGGDPKRLFIMGHSAGAQLAALLCADEKYLKAEGVSFADVKGCVPVDGDTYDVPEIIAVAAARRKAEGKPDPKFGHREKFGTPEQHVEYSAITHVAGDRGIPPFLLLHVADHPDVTAQAQRFGKALKEAGVTTTVHGAANTNHTNINANLGVAGDASTRALWDFVEACLKR</sequence>
<dbReference type="Proteomes" id="UP000253426">
    <property type="component" value="Unassembled WGS sequence"/>
</dbReference>
<dbReference type="InterPro" id="IPR049492">
    <property type="entry name" value="BD-FAE-like_dom"/>
</dbReference>